<dbReference type="Proteomes" id="UP000030671">
    <property type="component" value="Unassembled WGS sequence"/>
</dbReference>
<dbReference type="InterPro" id="IPR016461">
    <property type="entry name" value="COMT-like"/>
</dbReference>
<evidence type="ECO:0000313" key="6">
    <source>
        <dbReference type="EMBL" id="ETW80288.1"/>
    </source>
</evidence>
<evidence type="ECO:0000259" key="5">
    <source>
        <dbReference type="Pfam" id="PF00891"/>
    </source>
</evidence>
<dbReference type="Gene3D" id="1.10.10.10">
    <property type="entry name" value="Winged helix-like DNA-binding domain superfamily/Winged helix DNA-binding domain"/>
    <property type="match status" value="1"/>
</dbReference>
<dbReference type="EMBL" id="KI925459">
    <property type="protein sequence ID" value="ETW80288.1"/>
    <property type="molecule type" value="Genomic_DNA"/>
</dbReference>
<keyword evidence="2" id="KW-0808">Transferase</keyword>
<feature type="domain" description="O-methyltransferase C-terminal" evidence="5">
    <location>
        <begin position="214"/>
        <end position="374"/>
    </location>
</feature>
<keyword evidence="1" id="KW-0489">Methyltransferase</keyword>
<dbReference type="eggNOG" id="KOG3178">
    <property type="taxonomic scope" value="Eukaryota"/>
</dbReference>
<dbReference type="Gene3D" id="3.40.50.150">
    <property type="entry name" value="Vaccinia Virus protein VP39"/>
    <property type="match status" value="1"/>
</dbReference>
<sequence length="399" mass="44445">MPSQICELLILMTESVSTLEKACADNGTEIPDLNEPFSPPSEAFRISPVAAEAAAIISAAALQLAAILSPPQVSLHHLVGGGMHAEEIAAKNWQDPEKLARFLRFLATNHVYREITPEVFANNRVSSMVDTLKPSKEIIADLEHKHNNTPGLAASHPITFKAAAYAWETLNGPMTRRSGDPRTSPFAQAFNTKETLWEFHERPDQSYRHRRFGIGMQRVHALRSVDAILSIVDVGSSVGTSIFPIAANFPKIQLIVQGLPGVVEDAKELWGKKMLDAVTSGQVKLEAHDFFQPQPQKNASVFLLKQITHDWSDEYCVKFLTRLWDAATPETVLLLVDSVMPFMVYNADIDMFLLFNFQERTIRHLDRLLRSAGWEITVVHRQDGDTTFLQSIEAAPIGK</sequence>
<dbReference type="SUPFAM" id="SSF53335">
    <property type="entry name" value="S-adenosyl-L-methionine-dependent methyltransferases"/>
    <property type="match status" value="1"/>
</dbReference>
<dbReference type="AlphaFoldDB" id="W4K392"/>
<gene>
    <name evidence="6" type="ORF">HETIRDRAFT_105202</name>
</gene>
<evidence type="ECO:0000256" key="1">
    <source>
        <dbReference type="ARBA" id="ARBA00022603"/>
    </source>
</evidence>
<dbReference type="InterPro" id="IPR036390">
    <property type="entry name" value="WH_DNA-bd_sf"/>
</dbReference>
<dbReference type="PANTHER" id="PTHR43712:SF2">
    <property type="entry name" value="O-METHYLTRANSFERASE CICE"/>
    <property type="match status" value="1"/>
</dbReference>
<dbReference type="SUPFAM" id="SSF46785">
    <property type="entry name" value="Winged helix' DNA-binding domain"/>
    <property type="match status" value="1"/>
</dbReference>
<evidence type="ECO:0000256" key="4">
    <source>
        <dbReference type="PIRSR" id="PIRSR005739-1"/>
    </source>
</evidence>
<dbReference type="GeneID" id="20666049"/>
<dbReference type="GO" id="GO:0008171">
    <property type="term" value="F:O-methyltransferase activity"/>
    <property type="evidence" value="ECO:0007669"/>
    <property type="project" value="InterPro"/>
</dbReference>
<dbReference type="HOGENOM" id="CLU_005533_0_3_1"/>
<protein>
    <recommendedName>
        <fullName evidence="5">O-methyltransferase C-terminal domain-containing protein</fullName>
    </recommendedName>
</protein>
<evidence type="ECO:0000313" key="7">
    <source>
        <dbReference type="Proteomes" id="UP000030671"/>
    </source>
</evidence>
<accession>W4K392</accession>
<dbReference type="InterPro" id="IPR029063">
    <property type="entry name" value="SAM-dependent_MTases_sf"/>
</dbReference>
<dbReference type="GO" id="GO:0032259">
    <property type="term" value="P:methylation"/>
    <property type="evidence" value="ECO:0007669"/>
    <property type="project" value="UniProtKB-KW"/>
</dbReference>
<dbReference type="PANTHER" id="PTHR43712">
    <property type="entry name" value="PUTATIVE (AFU_ORTHOLOGUE AFUA_4G14580)-RELATED"/>
    <property type="match status" value="1"/>
</dbReference>
<feature type="active site" description="Proton acceptor" evidence="4">
    <location>
        <position position="309"/>
    </location>
</feature>
<keyword evidence="7" id="KW-1185">Reference proteome</keyword>
<keyword evidence="3" id="KW-0949">S-adenosyl-L-methionine</keyword>
<dbReference type="RefSeq" id="XP_009547058.1">
    <property type="nucleotide sequence ID" value="XM_009548763.1"/>
</dbReference>
<dbReference type="InParanoid" id="W4K392"/>
<proteinExistence type="predicted"/>
<name>W4K392_HETIT</name>
<dbReference type="Pfam" id="PF00891">
    <property type="entry name" value="Methyltransf_2"/>
    <property type="match status" value="1"/>
</dbReference>
<dbReference type="PIRSF" id="PIRSF005739">
    <property type="entry name" value="O-mtase"/>
    <property type="match status" value="1"/>
</dbReference>
<evidence type="ECO:0000256" key="3">
    <source>
        <dbReference type="ARBA" id="ARBA00022691"/>
    </source>
</evidence>
<dbReference type="KEGG" id="hir:HETIRDRAFT_105202"/>
<organism evidence="6 7">
    <name type="scientific">Heterobasidion irregulare (strain TC 32-1)</name>
    <dbReference type="NCBI Taxonomy" id="747525"/>
    <lineage>
        <taxon>Eukaryota</taxon>
        <taxon>Fungi</taxon>
        <taxon>Dikarya</taxon>
        <taxon>Basidiomycota</taxon>
        <taxon>Agaricomycotina</taxon>
        <taxon>Agaricomycetes</taxon>
        <taxon>Russulales</taxon>
        <taxon>Bondarzewiaceae</taxon>
        <taxon>Heterobasidion</taxon>
        <taxon>Heterobasidion annosum species complex</taxon>
    </lineage>
</organism>
<dbReference type="OrthoDB" id="2410195at2759"/>
<dbReference type="PROSITE" id="PS51683">
    <property type="entry name" value="SAM_OMT_II"/>
    <property type="match status" value="1"/>
</dbReference>
<dbReference type="InterPro" id="IPR036388">
    <property type="entry name" value="WH-like_DNA-bd_sf"/>
</dbReference>
<dbReference type="InterPro" id="IPR001077">
    <property type="entry name" value="COMT_C"/>
</dbReference>
<evidence type="ECO:0000256" key="2">
    <source>
        <dbReference type="ARBA" id="ARBA00022679"/>
    </source>
</evidence>
<reference evidence="6 7" key="1">
    <citation type="journal article" date="2012" name="New Phytol.">
        <title>Insight into trade-off between wood decay and parasitism from the genome of a fungal forest pathogen.</title>
        <authorList>
            <person name="Olson A."/>
            <person name="Aerts A."/>
            <person name="Asiegbu F."/>
            <person name="Belbahri L."/>
            <person name="Bouzid O."/>
            <person name="Broberg A."/>
            <person name="Canback B."/>
            <person name="Coutinho P.M."/>
            <person name="Cullen D."/>
            <person name="Dalman K."/>
            <person name="Deflorio G."/>
            <person name="van Diepen L.T."/>
            <person name="Dunand C."/>
            <person name="Duplessis S."/>
            <person name="Durling M."/>
            <person name="Gonthier P."/>
            <person name="Grimwood J."/>
            <person name="Fossdal C.G."/>
            <person name="Hansson D."/>
            <person name="Henrissat B."/>
            <person name="Hietala A."/>
            <person name="Himmelstrand K."/>
            <person name="Hoffmeister D."/>
            <person name="Hogberg N."/>
            <person name="James T.Y."/>
            <person name="Karlsson M."/>
            <person name="Kohler A."/>
            <person name="Kues U."/>
            <person name="Lee Y.H."/>
            <person name="Lin Y.C."/>
            <person name="Lind M."/>
            <person name="Lindquist E."/>
            <person name="Lombard V."/>
            <person name="Lucas S."/>
            <person name="Lunden K."/>
            <person name="Morin E."/>
            <person name="Murat C."/>
            <person name="Park J."/>
            <person name="Raffaello T."/>
            <person name="Rouze P."/>
            <person name="Salamov A."/>
            <person name="Schmutz J."/>
            <person name="Solheim H."/>
            <person name="Stahlberg J."/>
            <person name="Velez H."/>
            <person name="de Vries R.P."/>
            <person name="Wiebenga A."/>
            <person name="Woodward S."/>
            <person name="Yakovlev I."/>
            <person name="Garbelotto M."/>
            <person name="Martin F."/>
            <person name="Grigoriev I.V."/>
            <person name="Stenlid J."/>
        </authorList>
    </citation>
    <scope>NUCLEOTIDE SEQUENCE [LARGE SCALE GENOMIC DNA]</scope>
    <source>
        <strain evidence="6 7">TC 32-1</strain>
    </source>
</reference>